<evidence type="ECO:0008006" key="2">
    <source>
        <dbReference type="Google" id="ProtNLM"/>
    </source>
</evidence>
<dbReference type="EMBL" id="DSXR01000014">
    <property type="protein sequence ID" value="HGS86179.1"/>
    <property type="molecule type" value="Genomic_DNA"/>
</dbReference>
<comment type="caution">
    <text evidence="1">The sequence shown here is derived from an EMBL/GenBank/DDBJ whole genome shotgun (WGS) entry which is preliminary data.</text>
</comment>
<evidence type="ECO:0000313" key="1">
    <source>
        <dbReference type="EMBL" id="HGS86179.1"/>
    </source>
</evidence>
<reference evidence="1" key="1">
    <citation type="journal article" date="2020" name="mSystems">
        <title>Genome- and Community-Level Interaction Insights into Carbon Utilization and Element Cycling Functions of Hydrothermarchaeota in Hydrothermal Sediment.</title>
        <authorList>
            <person name="Zhou Z."/>
            <person name="Liu Y."/>
            <person name="Xu W."/>
            <person name="Pan J."/>
            <person name="Luo Z.H."/>
            <person name="Li M."/>
        </authorList>
    </citation>
    <scope>NUCLEOTIDE SEQUENCE [LARGE SCALE GENOMIC DNA]</scope>
    <source>
        <strain evidence="1">SpSt-556</strain>
    </source>
</reference>
<sequence>MVFLSGCVAVTSPQAEPPATLSPDLAATAELPSPGPSPSVVIRKVYSPTPTISPTFTLSPSPTLTITPTKSQTPLPVYTKLRGKVTIAQAVCHYGPGAPYLYKYGVYAGSNLEILRRVEGGNYIEVQAIGGNNPCWVRADYMEIRGDFNSLLPVHPFEVKLPISPYYTPPAWVRAERNGDEVTVEWDALSLRAGDDSEQTPYIVEAWVCQGGQMVFQPIGSYLTRVTVRDEAGCAEVSRARLIAAEKHGYTRPLEIEWPQPVSASPIP</sequence>
<name>A0A7C4KXL1_9CHLR</name>
<organism evidence="1">
    <name type="scientific">Bellilinea caldifistulae</name>
    <dbReference type="NCBI Taxonomy" id="360411"/>
    <lineage>
        <taxon>Bacteria</taxon>
        <taxon>Bacillati</taxon>
        <taxon>Chloroflexota</taxon>
        <taxon>Anaerolineae</taxon>
        <taxon>Anaerolineales</taxon>
        <taxon>Anaerolineaceae</taxon>
        <taxon>Bellilinea</taxon>
    </lineage>
</organism>
<dbReference type="AlphaFoldDB" id="A0A7C4KXL1"/>
<gene>
    <name evidence="1" type="ORF">ENT17_01010</name>
</gene>
<protein>
    <recommendedName>
        <fullName evidence="2">SH3b domain-containing protein</fullName>
    </recommendedName>
</protein>
<accession>A0A7C4KXL1</accession>
<proteinExistence type="predicted"/>